<protein>
    <submittedName>
        <fullName evidence="2">Uncharacterized protein</fullName>
    </submittedName>
</protein>
<sequence length="84" mass="9140">MPDPRAHRIDVGPLQLDTDADSPTWRAVAADGVSVPAGAWHDWVALAQRVLQVDALWREREARGDAWDQGHAASGSADAVNPYR</sequence>
<proteinExistence type="predicted"/>
<dbReference type="RefSeq" id="WP_128217231.1">
    <property type="nucleotide sequence ID" value="NZ_RBZY01000016.1"/>
</dbReference>
<evidence type="ECO:0000256" key="1">
    <source>
        <dbReference type="SAM" id="MobiDB-lite"/>
    </source>
</evidence>
<feature type="region of interest" description="Disordered" evidence="1">
    <location>
        <begin position="62"/>
        <end position="84"/>
    </location>
</feature>
<comment type="caution">
    <text evidence="2">The sequence shown here is derived from an EMBL/GenBank/DDBJ whole genome shotgun (WGS) entry which is preliminary data.</text>
</comment>
<dbReference type="AlphaFoldDB" id="A0A443JIG0"/>
<dbReference type="OrthoDB" id="5071052at2"/>
<dbReference type="Proteomes" id="UP000285970">
    <property type="component" value="Unassembled WGS sequence"/>
</dbReference>
<evidence type="ECO:0000313" key="3">
    <source>
        <dbReference type="Proteomes" id="UP000285970"/>
    </source>
</evidence>
<name>A0A443JIG0_9MICO</name>
<organism evidence="2 3">
    <name type="scientific">Microbacterium enclense</name>
    <dbReference type="NCBI Taxonomy" id="993073"/>
    <lineage>
        <taxon>Bacteria</taxon>
        <taxon>Bacillati</taxon>
        <taxon>Actinomycetota</taxon>
        <taxon>Actinomycetes</taxon>
        <taxon>Micrococcales</taxon>
        <taxon>Microbacteriaceae</taxon>
        <taxon>Microbacterium</taxon>
    </lineage>
</organism>
<accession>A0A443JIG0</accession>
<gene>
    <name evidence="2" type="ORF">D8Y23_05880</name>
</gene>
<reference evidence="2 3" key="1">
    <citation type="journal article" date="2018" name="Front. Microbiol.">
        <title>Novel Insights Into Bacterial Dimethylsulfoniopropionate Catabolism in the East China Sea.</title>
        <authorList>
            <person name="Liu J."/>
            <person name="Liu J."/>
            <person name="Zhang S.H."/>
            <person name="Liang J."/>
            <person name="Lin H."/>
            <person name="Song D."/>
            <person name="Yang G.P."/>
            <person name="Todd J.D."/>
            <person name="Zhang X.H."/>
        </authorList>
    </citation>
    <scope>NUCLEOTIDE SEQUENCE [LARGE SCALE GENOMIC DNA]</scope>
    <source>
        <strain evidence="2 3">ZYFD042</strain>
    </source>
</reference>
<evidence type="ECO:0000313" key="2">
    <source>
        <dbReference type="EMBL" id="RWR20352.1"/>
    </source>
</evidence>
<dbReference type="EMBL" id="RBZY01000016">
    <property type="protein sequence ID" value="RWR20352.1"/>
    <property type="molecule type" value="Genomic_DNA"/>
</dbReference>